<protein>
    <recommendedName>
        <fullName evidence="2">DUF6933 domain-containing protein</fullName>
    </recommendedName>
</protein>
<accession>A0ABS1VR96</accession>
<dbReference type="Proteomes" id="UP000598996">
    <property type="component" value="Unassembled WGS sequence"/>
</dbReference>
<evidence type="ECO:0000256" key="1">
    <source>
        <dbReference type="SAM" id="MobiDB-lite"/>
    </source>
</evidence>
<comment type="caution">
    <text evidence="3">The sequence shown here is derived from an EMBL/GenBank/DDBJ whole genome shotgun (WGS) entry which is preliminary data.</text>
</comment>
<evidence type="ECO:0000313" key="4">
    <source>
        <dbReference type="Proteomes" id="UP000598996"/>
    </source>
</evidence>
<reference evidence="3 4" key="1">
    <citation type="submission" date="2021-01" db="EMBL/GenBank/DDBJ databases">
        <title>Actinoplanes sp. nov. LDG1-01 isolated from lichen.</title>
        <authorList>
            <person name="Saeng-In P."/>
            <person name="Phongsopitanun W."/>
            <person name="Kanchanasin P."/>
            <person name="Yuki M."/>
            <person name="Kudo T."/>
            <person name="Ohkuma M."/>
            <person name="Tanasupawat S."/>
        </authorList>
    </citation>
    <scope>NUCLEOTIDE SEQUENCE [LARGE SCALE GENOMIC DNA]</scope>
    <source>
        <strain evidence="3 4">LDG1-01</strain>
    </source>
</reference>
<gene>
    <name evidence="3" type="ORF">JKJ07_23370</name>
</gene>
<dbReference type="RefSeq" id="WP_202993824.1">
    <property type="nucleotide sequence ID" value="NZ_JAENHO010000006.1"/>
</dbReference>
<evidence type="ECO:0000313" key="3">
    <source>
        <dbReference type="EMBL" id="MBL7257242.1"/>
    </source>
</evidence>
<organism evidence="3 4">
    <name type="scientific">Paractinoplanes lichenicola</name>
    <dbReference type="NCBI Taxonomy" id="2802976"/>
    <lineage>
        <taxon>Bacteria</taxon>
        <taxon>Bacillati</taxon>
        <taxon>Actinomycetota</taxon>
        <taxon>Actinomycetes</taxon>
        <taxon>Micromonosporales</taxon>
        <taxon>Micromonosporaceae</taxon>
        <taxon>Paractinoplanes</taxon>
    </lineage>
</organism>
<sequence length="118" mass="12757">MTNKLRQRLGSATPHDGEPSTTLLGDWHANLLPWRPQQLVLLINEKTLLPVLMALASGASAPARIGSEIAAALATHQAPSTFIDGELSHMCDIAERPQALCERAVRERDPPATRRSCG</sequence>
<feature type="region of interest" description="Disordered" evidence="1">
    <location>
        <begin position="1"/>
        <end position="22"/>
    </location>
</feature>
<dbReference type="Pfam" id="PF22016">
    <property type="entry name" value="DUF6933"/>
    <property type="match status" value="1"/>
</dbReference>
<feature type="domain" description="DUF6933" evidence="2">
    <location>
        <begin position="2"/>
        <end position="93"/>
    </location>
</feature>
<proteinExistence type="predicted"/>
<dbReference type="InterPro" id="IPR053864">
    <property type="entry name" value="DUF6933"/>
</dbReference>
<dbReference type="EMBL" id="JAENHO010000006">
    <property type="protein sequence ID" value="MBL7257242.1"/>
    <property type="molecule type" value="Genomic_DNA"/>
</dbReference>
<keyword evidence="4" id="KW-1185">Reference proteome</keyword>
<name>A0ABS1VR96_9ACTN</name>
<evidence type="ECO:0000259" key="2">
    <source>
        <dbReference type="Pfam" id="PF22016"/>
    </source>
</evidence>